<reference evidence="4" key="1">
    <citation type="journal article" date="2021" name="Mol. Ecol. Resour.">
        <title>Apolygus lucorum genome provides insights into omnivorousness and mesophyll feeding.</title>
        <authorList>
            <person name="Liu Y."/>
            <person name="Liu H."/>
            <person name="Wang H."/>
            <person name="Huang T."/>
            <person name="Liu B."/>
            <person name="Yang B."/>
            <person name="Yin L."/>
            <person name="Li B."/>
            <person name="Zhang Y."/>
            <person name="Zhang S."/>
            <person name="Jiang F."/>
            <person name="Zhang X."/>
            <person name="Ren Y."/>
            <person name="Wang B."/>
            <person name="Wang S."/>
            <person name="Lu Y."/>
            <person name="Wu K."/>
            <person name="Fan W."/>
            <person name="Wang G."/>
        </authorList>
    </citation>
    <scope>NUCLEOTIDE SEQUENCE</scope>
    <source>
        <strain evidence="4">12Hb</strain>
    </source>
</reference>
<gene>
    <name evidence="4" type="ORF">GE061_010699</name>
</gene>
<sequence>MFYCSITVPLGRIGQRGSGCKLEAEYSLDPGETVVKLRKDVLWVRTSDLADDFNVTVKCSIGGVSFVRTFTVDVLPRTPWQISSKEAVRLIPSNDVEKGDSFIVSWGFFKEGSRADLVQTTKTSLYSLRMDKHFISSYVANKTLFIITLEWSLCCPNMSLPMVVDANLQVSEPGFPKQEVLLRTVLQTSNFRASLPKLTYPPRMEIYPGLSSLARLAYPNRTRDFATILSNVTFTSVLPSDLTSPFAVTSKAGIVYLDVHRDQQYLYYNFTGELIEWRVNDSTLLQVSWLPAVWNLTSPKGPSCSASQPGDDTFSNDFRYELQCSVKETKKECQSTCGLGASTSKEGFCTWITPSKPLKYSNSTKKPFKISYTTCSTDKFFCPDGICDPLEQLGEFRNIQICPQDCTDEILFSPNTDGPNRKGIDQSSRGLCTCNQLGSCHCSKTTTNDLPPPFKDNQPKKNPRQELQKDDSGLKSTCDGSCLVVLLTVGTGVTLALVLTSAYFCKNSR</sequence>
<feature type="compositionally biased region" description="Basic and acidic residues" evidence="1">
    <location>
        <begin position="457"/>
        <end position="473"/>
    </location>
</feature>
<protein>
    <recommendedName>
        <fullName evidence="3">RET cysteine rich domain-containing protein</fullName>
    </recommendedName>
</protein>
<proteinExistence type="predicted"/>
<feature type="region of interest" description="Disordered" evidence="1">
    <location>
        <begin position="451"/>
        <end position="475"/>
    </location>
</feature>
<keyword evidence="2" id="KW-0472">Membrane</keyword>
<evidence type="ECO:0000313" key="4">
    <source>
        <dbReference type="EMBL" id="KAF6212986.1"/>
    </source>
</evidence>
<evidence type="ECO:0000256" key="1">
    <source>
        <dbReference type="SAM" id="MobiDB-lite"/>
    </source>
</evidence>
<dbReference type="Pfam" id="PF22540">
    <property type="entry name" value="RET_CRD"/>
    <property type="match status" value="1"/>
</dbReference>
<comment type="caution">
    <text evidence="4">The sequence shown here is derived from an EMBL/GenBank/DDBJ whole genome shotgun (WGS) entry which is preliminary data.</text>
</comment>
<organism evidence="4 5">
    <name type="scientific">Apolygus lucorum</name>
    <name type="common">Small green plant bug</name>
    <name type="synonym">Lygocoris lucorum</name>
    <dbReference type="NCBI Taxonomy" id="248454"/>
    <lineage>
        <taxon>Eukaryota</taxon>
        <taxon>Metazoa</taxon>
        <taxon>Ecdysozoa</taxon>
        <taxon>Arthropoda</taxon>
        <taxon>Hexapoda</taxon>
        <taxon>Insecta</taxon>
        <taxon>Pterygota</taxon>
        <taxon>Neoptera</taxon>
        <taxon>Paraneoptera</taxon>
        <taxon>Hemiptera</taxon>
        <taxon>Heteroptera</taxon>
        <taxon>Panheteroptera</taxon>
        <taxon>Cimicomorpha</taxon>
        <taxon>Miridae</taxon>
        <taxon>Mirini</taxon>
        <taxon>Apolygus</taxon>
    </lineage>
</organism>
<dbReference type="OrthoDB" id="3256376at2759"/>
<feature type="domain" description="RET cysteine rich" evidence="3">
    <location>
        <begin position="323"/>
        <end position="442"/>
    </location>
</feature>
<keyword evidence="2" id="KW-1133">Transmembrane helix</keyword>
<name>A0A6A4KAL9_APOLU</name>
<accession>A0A6A4KAL9</accession>
<dbReference type="Proteomes" id="UP000466442">
    <property type="component" value="Unassembled WGS sequence"/>
</dbReference>
<dbReference type="InterPro" id="IPR055162">
    <property type="entry name" value="RET_CRD"/>
</dbReference>
<dbReference type="EMBL" id="WIXP02000003">
    <property type="protein sequence ID" value="KAF6212986.1"/>
    <property type="molecule type" value="Genomic_DNA"/>
</dbReference>
<evidence type="ECO:0000259" key="3">
    <source>
        <dbReference type="Pfam" id="PF22540"/>
    </source>
</evidence>
<evidence type="ECO:0000256" key="2">
    <source>
        <dbReference type="SAM" id="Phobius"/>
    </source>
</evidence>
<dbReference type="AlphaFoldDB" id="A0A6A4KAL9"/>
<evidence type="ECO:0000313" key="5">
    <source>
        <dbReference type="Proteomes" id="UP000466442"/>
    </source>
</evidence>
<keyword evidence="2" id="KW-0812">Transmembrane</keyword>
<feature type="transmembrane region" description="Helical" evidence="2">
    <location>
        <begin position="483"/>
        <end position="505"/>
    </location>
</feature>
<keyword evidence="5" id="KW-1185">Reference proteome</keyword>